<dbReference type="eggNOG" id="COG2071">
    <property type="taxonomic scope" value="Bacteria"/>
</dbReference>
<dbReference type="PROSITE" id="PS51273">
    <property type="entry name" value="GATASE_TYPE_1"/>
    <property type="match status" value="1"/>
</dbReference>
<dbReference type="SUPFAM" id="SSF52317">
    <property type="entry name" value="Class I glutamine amidotransferase-like"/>
    <property type="match status" value="1"/>
</dbReference>
<dbReference type="EMBL" id="LYUD01000034">
    <property type="protein sequence ID" value="OAZ75508.1"/>
    <property type="molecule type" value="Genomic_DNA"/>
</dbReference>
<dbReference type="InterPro" id="IPR029062">
    <property type="entry name" value="Class_I_gatase-like"/>
</dbReference>
<dbReference type="RefSeq" id="WP_003629697.1">
    <property type="nucleotide sequence ID" value="NZ_LYUD01000034.1"/>
</dbReference>
<dbReference type="InterPro" id="IPR044668">
    <property type="entry name" value="PuuD-like"/>
</dbReference>
<keyword evidence="1" id="KW-0315">Glutamine amidotransferase</keyword>
<dbReference type="GO" id="GO:0016740">
    <property type="term" value="F:transferase activity"/>
    <property type="evidence" value="ECO:0007669"/>
    <property type="project" value="UniProtKB-KW"/>
</dbReference>
<reference evidence="1 2" key="1">
    <citation type="submission" date="2016-05" db="EMBL/GenBank/DDBJ databases">
        <title>Genome sequencing of Acetobacter pasteurianus strain SRCM100623.</title>
        <authorList>
            <person name="Song Y.R."/>
        </authorList>
    </citation>
    <scope>NUCLEOTIDE SEQUENCE [LARGE SCALE GENOMIC DNA]</scope>
    <source>
        <strain evidence="1 2">SRCM100623</strain>
    </source>
</reference>
<name>A0A1A0DJQ2_ACEPA</name>
<dbReference type="GO" id="GO:0005829">
    <property type="term" value="C:cytosol"/>
    <property type="evidence" value="ECO:0007669"/>
    <property type="project" value="TreeGrafter"/>
</dbReference>
<evidence type="ECO:0000313" key="1">
    <source>
        <dbReference type="EMBL" id="OAZ75508.1"/>
    </source>
</evidence>
<dbReference type="PANTHER" id="PTHR43235:SF1">
    <property type="entry name" value="GLUTAMINE AMIDOTRANSFERASE PB2B2.05-RELATED"/>
    <property type="match status" value="1"/>
</dbReference>
<dbReference type="Pfam" id="PF07722">
    <property type="entry name" value="Peptidase_C26"/>
    <property type="match status" value="1"/>
</dbReference>
<evidence type="ECO:0000313" key="2">
    <source>
        <dbReference type="Proteomes" id="UP000093796"/>
    </source>
</evidence>
<proteinExistence type="predicted"/>
<dbReference type="Proteomes" id="UP000093796">
    <property type="component" value="Unassembled WGS sequence"/>
</dbReference>
<comment type="caution">
    <text evidence="1">The sequence shown here is derived from an EMBL/GenBank/DDBJ whole genome shotgun (WGS) entry which is preliminary data.</text>
</comment>
<gene>
    <name evidence="1" type="ORF">SRCM100623_00385</name>
</gene>
<dbReference type="Gene3D" id="3.40.50.880">
    <property type="match status" value="1"/>
</dbReference>
<sequence>MMEKRPVIGITLDLEDGGEGRYSRFKWYAMRENYMSAVSTAGGLPIALPLFPQLCADYMHMLDGLIITGGAFDIDPTLYGETRVHPTINLRPRRTQAEATYLAEALQRDMPVLGICGGMQLIAVALGGSLIQHIPEECPTALPHEQPNPRNEASHSVTISPDTLLARSMGSPARIGVNSSHHQAVKTPGRGIINAVAEDGIIEGIEDPTHSFCLGVQWHPEFGIDPADKALFKAFIQAAGDSA</sequence>
<dbReference type="PANTHER" id="PTHR43235">
    <property type="entry name" value="GLUTAMINE AMIDOTRANSFERASE PB2B2.05-RELATED"/>
    <property type="match status" value="1"/>
</dbReference>
<keyword evidence="1" id="KW-0808">Transferase</keyword>
<accession>A0A1A0DJQ2</accession>
<protein>
    <submittedName>
        <fullName evidence="1">Putative glutamine amidotransferase-like protein</fullName>
    </submittedName>
</protein>
<dbReference type="GO" id="GO:0033969">
    <property type="term" value="F:gamma-glutamyl-gamma-aminobutyrate hydrolase activity"/>
    <property type="evidence" value="ECO:0007669"/>
    <property type="project" value="TreeGrafter"/>
</dbReference>
<dbReference type="PATRIC" id="fig|438.15.peg.435"/>
<dbReference type="InterPro" id="IPR011697">
    <property type="entry name" value="Peptidase_C26"/>
</dbReference>
<organism evidence="1 2">
    <name type="scientific">Acetobacter pasteurianus</name>
    <name type="common">Acetobacter turbidans</name>
    <dbReference type="NCBI Taxonomy" id="438"/>
    <lineage>
        <taxon>Bacteria</taxon>
        <taxon>Pseudomonadati</taxon>
        <taxon>Pseudomonadota</taxon>
        <taxon>Alphaproteobacteria</taxon>
        <taxon>Acetobacterales</taxon>
        <taxon>Acetobacteraceae</taxon>
        <taxon>Acetobacter</taxon>
    </lineage>
</organism>
<dbReference type="OrthoDB" id="9813383at2"/>
<dbReference type="CDD" id="cd01745">
    <property type="entry name" value="GATase1_2"/>
    <property type="match status" value="1"/>
</dbReference>
<dbReference type="AlphaFoldDB" id="A0A1A0DJQ2"/>
<dbReference type="GO" id="GO:0006598">
    <property type="term" value="P:polyamine catabolic process"/>
    <property type="evidence" value="ECO:0007669"/>
    <property type="project" value="TreeGrafter"/>
</dbReference>